<evidence type="ECO:0000313" key="9">
    <source>
        <dbReference type="EMBL" id="CAD7440367.1"/>
    </source>
</evidence>
<dbReference type="PANTHER" id="PTHR12174:SF23">
    <property type="entry name" value="MINOR HISTOCOMPATIBILITY ANTIGEN H13"/>
    <property type="match status" value="1"/>
</dbReference>
<dbReference type="GO" id="GO:0042500">
    <property type="term" value="F:aspartic endopeptidase activity, intramembrane cleaving"/>
    <property type="evidence" value="ECO:0007669"/>
    <property type="project" value="InterPro"/>
</dbReference>
<feature type="transmembrane region" description="Helical" evidence="8">
    <location>
        <begin position="346"/>
        <end position="364"/>
    </location>
</feature>
<gene>
    <name evidence="9" type="ORF">TBIB3V08_LOCUS2883</name>
</gene>
<feature type="transmembrane region" description="Helical" evidence="8">
    <location>
        <begin position="286"/>
        <end position="305"/>
    </location>
</feature>
<dbReference type="GO" id="GO:0098554">
    <property type="term" value="C:cytoplasmic side of endoplasmic reticulum membrane"/>
    <property type="evidence" value="ECO:0007669"/>
    <property type="project" value="TreeGrafter"/>
</dbReference>
<keyword evidence="3 8" id="KW-0812">Transmembrane</keyword>
<evidence type="ECO:0000256" key="8">
    <source>
        <dbReference type="SAM" id="Phobius"/>
    </source>
</evidence>
<reference evidence="9" key="1">
    <citation type="submission" date="2020-11" db="EMBL/GenBank/DDBJ databases">
        <authorList>
            <person name="Tran Van P."/>
        </authorList>
    </citation>
    <scope>NUCLEOTIDE SEQUENCE</scope>
</reference>
<evidence type="ECO:0000256" key="5">
    <source>
        <dbReference type="ARBA" id="ARBA00022824"/>
    </source>
</evidence>
<proteinExistence type="inferred from homology"/>
<feature type="transmembrane region" description="Helical" evidence="8">
    <location>
        <begin position="317"/>
        <end position="340"/>
    </location>
</feature>
<protein>
    <recommendedName>
        <fullName evidence="10">Minor histocompatibility antigen H13</fullName>
    </recommendedName>
</protein>
<keyword evidence="4" id="KW-0378">Hydrolase</keyword>
<feature type="transmembrane region" description="Helical" evidence="8">
    <location>
        <begin position="82"/>
        <end position="102"/>
    </location>
</feature>
<name>A0A7R9EUF6_9NEOP</name>
<accession>A0A7R9EUF6</accession>
<evidence type="ECO:0000256" key="3">
    <source>
        <dbReference type="ARBA" id="ARBA00022692"/>
    </source>
</evidence>
<dbReference type="GO" id="GO:0006465">
    <property type="term" value="P:signal peptide processing"/>
    <property type="evidence" value="ECO:0007669"/>
    <property type="project" value="TreeGrafter"/>
</dbReference>
<evidence type="ECO:0000256" key="7">
    <source>
        <dbReference type="ARBA" id="ARBA00023136"/>
    </source>
</evidence>
<feature type="transmembrane region" description="Helical" evidence="8">
    <location>
        <begin position="35"/>
        <end position="54"/>
    </location>
</feature>
<evidence type="ECO:0000256" key="2">
    <source>
        <dbReference type="ARBA" id="ARBA00006859"/>
    </source>
</evidence>
<sequence>MADTVQDLLQNVKENLTENATNTTSKIPATPEGMAVAYGSLVIMALFPIFFGSFRSVKHHKEQKVLYQESGEKPETMSHKEALMFPFMASIALFGLYIFFQIFSKEYINMLLTGYFFFLGVLALSHLLRKNVNSPVISSLVPAAIPNIPFHLHFKQGGPEGDVDLINYHFSSHDIVCLVCCSLVGAWYIIKKKAHYLSVCLYLCGISQHWIANNLFGLAFAINGVELLNLNNVVTGCILLIGLFFYDVFWVFGTDVMVTVAKSFEAPIKLVFPQDLLEQGLSANNFAMLGLGDIVIPGIFIALLLRFDTSLKRSTNMYFNVTFGAYFLGLMATILIMHLFKHAQPALLYLVPACLGAPLGVALLRGDIKALFQYEDHPAEKPDTAAEVTQDTKKDK</sequence>
<keyword evidence="6 8" id="KW-1133">Transmembrane helix</keyword>
<dbReference type="AlphaFoldDB" id="A0A7R9EUF6"/>
<comment type="subcellular location">
    <subcellularLocation>
        <location evidence="1">Endoplasmic reticulum membrane</location>
        <topology evidence="1">Multi-pass membrane protein</topology>
    </subcellularLocation>
</comment>
<evidence type="ECO:0000256" key="6">
    <source>
        <dbReference type="ARBA" id="ARBA00022989"/>
    </source>
</evidence>
<dbReference type="EMBL" id="OD564954">
    <property type="protein sequence ID" value="CAD7440367.1"/>
    <property type="molecule type" value="Genomic_DNA"/>
</dbReference>
<feature type="transmembrane region" description="Helical" evidence="8">
    <location>
        <begin position="233"/>
        <end position="252"/>
    </location>
</feature>
<feature type="transmembrane region" description="Helical" evidence="8">
    <location>
        <begin position="108"/>
        <end position="128"/>
    </location>
</feature>
<dbReference type="InterPro" id="IPR007369">
    <property type="entry name" value="Peptidase_A22B_SPP"/>
</dbReference>
<evidence type="ECO:0000256" key="1">
    <source>
        <dbReference type="ARBA" id="ARBA00004477"/>
    </source>
</evidence>
<dbReference type="PANTHER" id="PTHR12174">
    <property type="entry name" value="SIGNAL PEPTIDE PEPTIDASE"/>
    <property type="match status" value="1"/>
</dbReference>
<evidence type="ECO:0000256" key="4">
    <source>
        <dbReference type="ARBA" id="ARBA00022801"/>
    </source>
</evidence>
<keyword evidence="7 8" id="KW-0472">Membrane</keyword>
<dbReference type="InterPro" id="IPR006639">
    <property type="entry name" value="Preselin/SPP"/>
</dbReference>
<evidence type="ECO:0008006" key="10">
    <source>
        <dbReference type="Google" id="ProtNLM"/>
    </source>
</evidence>
<feature type="transmembrane region" description="Helical" evidence="8">
    <location>
        <begin position="175"/>
        <end position="190"/>
    </location>
</feature>
<dbReference type="Pfam" id="PF04258">
    <property type="entry name" value="Peptidase_A22B"/>
    <property type="match status" value="1"/>
</dbReference>
<comment type="similarity">
    <text evidence="2">Belongs to the peptidase A22B family.</text>
</comment>
<dbReference type="SMART" id="SM00730">
    <property type="entry name" value="PSN"/>
    <property type="match status" value="1"/>
</dbReference>
<dbReference type="GO" id="GO:0033619">
    <property type="term" value="P:membrane protein proteolysis"/>
    <property type="evidence" value="ECO:0007669"/>
    <property type="project" value="TreeGrafter"/>
</dbReference>
<keyword evidence="5" id="KW-0256">Endoplasmic reticulum</keyword>
<dbReference type="GO" id="GO:0098553">
    <property type="term" value="C:lumenal side of endoplasmic reticulum membrane"/>
    <property type="evidence" value="ECO:0007669"/>
    <property type="project" value="TreeGrafter"/>
</dbReference>
<organism evidence="9">
    <name type="scientific">Timema bartmani</name>
    <dbReference type="NCBI Taxonomy" id="61472"/>
    <lineage>
        <taxon>Eukaryota</taxon>
        <taxon>Metazoa</taxon>
        <taxon>Ecdysozoa</taxon>
        <taxon>Arthropoda</taxon>
        <taxon>Hexapoda</taxon>
        <taxon>Insecta</taxon>
        <taxon>Pterygota</taxon>
        <taxon>Neoptera</taxon>
        <taxon>Polyneoptera</taxon>
        <taxon>Phasmatodea</taxon>
        <taxon>Timematodea</taxon>
        <taxon>Timematoidea</taxon>
        <taxon>Timematidae</taxon>
        <taxon>Timema</taxon>
    </lineage>
</organism>